<dbReference type="AlphaFoldDB" id="A0A919VW35"/>
<organism evidence="2 3">
    <name type="scientific">Actinoplanes auranticolor</name>
    <dbReference type="NCBI Taxonomy" id="47988"/>
    <lineage>
        <taxon>Bacteria</taxon>
        <taxon>Bacillati</taxon>
        <taxon>Actinomycetota</taxon>
        <taxon>Actinomycetes</taxon>
        <taxon>Micromonosporales</taxon>
        <taxon>Micromonosporaceae</taxon>
        <taxon>Actinoplanes</taxon>
    </lineage>
</organism>
<evidence type="ECO:0000313" key="3">
    <source>
        <dbReference type="Proteomes" id="UP000681340"/>
    </source>
</evidence>
<sequence>MSTSESLQWRKSSHCSNGTCVEVAKHDGQYLVRDSKNPNADPLTFTTDEWSAFVQGINEGQFIF</sequence>
<reference evidence="2" key="1">
    <citation type="submission" date="2021-03" db="EMBL/GenBank/DDBJ databases">
        <title>Whole genome shotgun sequence of Actinoplanes auranticolor NBRC 12245.</title>
        <authorList>
            <person name="Komaki H."/>
            <person name="Tamura T."/>
        </authorList>
    </citation>
    <scope>NUCLEOTIDE SEQUENCE</scope>
    <source>
        <strain evidence="2">NBRC 12245</strain>
    </source>
</reference>
<gene>
    <name evidence="2" type="ORF">Aau02nite_78390</name>
</gene>
<protein>
    <recommendedName>
        <fullName evidence="1">DUF397 domain-containing protein</fullName>
    </recommendedName>
</protein>
<keyword evidence="3" id="KW-1185">Reference proteome</keyword>
<dbReference type="Pfam" id="PF04149">
    <property type="entry name" value="DUF397"/>
    <property type="match status" value="1"/>
</dbReference>
<evidence type="ECO:0000259" key="1">
    <source>
        <dbReference type="Pfam" id="PF04149"/>
    </source>
</evidence>
<dbReference type="Proteomes" id="UP000681340">
    <property type="component" value="Unassembled WGS sequence"/>
</dbReference>
<dbReference type="EMBL" id="BOQL01000071">
    <property type="protein sequence ID" value="GIM77937.1"/>
    <property type="molecule type" value="Genomic_DNA"/>
</dbReference>
<comment type="caution">
    <text evidence="2">The sequence shown here is derived from an EMBL/GenBank/DDBJ whole genome shotgun (WGS) entry which is preliminary data.</text>
</comment>
<dbReference type="InterPro" id="IPR007278">
    <property type="entry name" value="DUF397"/>
</dbReference>
<accession>A0A919VW35</accession>
<dbReference type="RefSeq" id="WP_212993660.1">
    <property type="nucleotide sequence ID" value="NZ_BAABEA010000049.1"/>
</dbReference>
<evidence type="ECO:0000313" key="2">
    <source>
        <dbReference type="EMBL" id="GIM77937.1"/>
    </source>
</evidence>
<proteinExistence type="predicted"/>
<feature type="domain" description="DUF397" evidence="1">
    <location>
        <begin position="7"/>
        <end position="57"/>
    </location>
</feature>
<name>A0A919VW35_9ACTN</name>